<dbReference type="EMBL" id="NGFO01000002">
    <property type="protein sequence ID" value="OUC80734.1"/>
    <property type="molecule type" value="Genomic_DNA"/>
</dbReference>
<feature type="transmembrane region" description="Helical" evidence="9">
    <location>
        <begin position="59"/>
        <end position="77"/>
    </location>
</feature>
<dbReference type="Proteomes" id="UP000194632">
    <property type="component" value="Unassembled WGS sequence"/>
</dbReference>
<dbReference type="PANTHER" id="PTHR23501">
    <property type="entry name" value="MAJOR FACILITATOR SUPERFAMILY"/>
    <property type="match status" value="1"/>
</dbReference>
<comment type="similarity">
    <text evidence="2">Belongs to the major facilitator superfamily. TCR/Tet family.</text>
</comment>
<dbReference type="PRINTS" id="PR01036">
    <property type="entry name" value="TCRTETB"/>
</dbReference>
<feature type="transmembrane region" description="Helical" evidence="9">
    <location>
        <begin position="25"/>
        <end position="47"/>
    </location>
</feature>
<feature type="transmembrane region" description="Helical" evidence="9">
    <location>
        <begin position="311"/>
        <end position="335"/>
    </location>
</feature>
<dbReference type="InterPro" id="IPR011701">
    <property type="entry name" value="MFS"/>
</dbReference>
<feature type="transmembrane region" description="Helical" evidence="9">
    <location>
        <begin position="209"/>
        <end position="230"/>
    </location>
</feature>
<dbReference type="FunFam" id="1.20.1720.10:FF:000004">
    <property type="entry name" value="EmrB/QacA family drug resistance transporter"/>
    <property type="match status" value="1"/>
</dbReference>
<dbReference type="Gene3D" id="1.20.1720.10">
    <property type="entry name" value="Multidrug resistance protein D"/>
    <property type="match status" value="1"/>
</dbReference>
<dbReference type="GO" id="GO:0022857">
    <property type="term" value="F:transmembrane transporter activity"/>
    <property type="evidence" value="ECO:0007669"/>
    <property type="project" value="InterPro"/>
</dbReference>
<dbReference type="SUPFAM" id="SSF103473">
    <property type="entry name" value="MFS general substrate transporter"/>
    <property type="match status" value="1"/>
</dbReference>
<dbReference type="InterPro" id="IPR020846">
    <property type="entry name" value="MFS_dom"/>
</dbReference>
<evidence type="ECO:0000256" key="8">
    <source>
        <dbReference type="SAM" id="MobiDB-lite"/>
    </source>
</evidence>
<evidence type="ECO:0000256" key="2">
    <source>
        <dbReference type="ARBA" id="ARBA00007520"/>
    </source>
</evidence>
<organism evidence="11 12">
    <name type="scientific">Gordonia lacunae</name>
    <dbReference type="NCBI Taxonomy" id="417102"/>
    <lineage>
        <taxon>Bacteria</taxon>
        <taxon>Bacillati</taxon>
        <taxon>Actinomycetota</taxon>
        <taxon>Actinomycetes</taxon>
        <taxon>Mycobacteriales</taxon>
        <taxon>Gordoniaceae</taxon>
        <taxon>Gordonia</taxon>
    </lineage>
</organism>
<accession>A0A243QGF6</accession>
<feature type="transmembrane region" description="Helical" evidence="9">
    <location>
        <begin position="242"/>
        <end position="261"/>
    </location>
</feature>
<dbReference type="CDD" id="cd17502">
    <property type="entry name" value="MFS_Azr1_MDR_like"/>
    <property type="match status" value="1"/>
</dbReference>
<feature type="transmembrane region" description="Helical" evidence="9">
    <location>
        <begin position="371"/>
        <end position="393"/>
    </location>
</feature>
<dbReference type="STRING" id="417102.CA982_03100"/>
<feature type="region of interest" description="Disordered" evidence="8">
    <location>
        <begin position="536"/>
        <end position="559"/>
    </location>
</feature>
<name>A0A243QGF6_9ACTN</name>
<evidence type="ECO:0000313" key="12">
    <source>
        <dbReference type="Proteomes" id="UP000194632"/>
    </source>
</evidence>
<comment type="caution">
    <text evidence="11">The sequence shown here is derived from an EMBL/GenBank/DDBJ whole genome shotgun (WGS) entry which is preliminary data.</text>
</comment>
<dbReference type="Gene3D" id="1.20.1250.20">
    <property type="entry name" value="MFS general substrate transporter like domains"/>
    <property type="match status" value="1"/>
</dbReference>
<feature type="transmembrane region" description="Helical" evidence="9">
    <location>
        <begin position="119"/>
        <end position="140"/>
    </location>
</feature>
<evidence type="ECO:0000256" key="1">
    <source>
        <dbReference type="ARBA" id="ARBA00004651"/>
    </source>
</evidence>
<dbReference type="Pfam" id="PF07690">
    <property type="entry name" value="MFS_1"/>
    <property type="match status" value="1"/>
</dbReference>
<evidence type="ECO:0000256" key="6">
    <source>
        <dbReference type="ARBA" id="ARBA00022989"/>
    </source>
</evidence>
<keyword evidence="7 9" id="KW-0472">Membrane</keyword>
<comment type="subcellular location">
    <subcellularLocation>
        <location evidence="1">Cell membrane</location>
        <topology evidence="1">Multi-pass membrane protein</topology>
    </subcellularLocation>
</comment>
<feature type="transmembrane region" description="Helical" evidence="9">
    <location>
        <begin position="152"/>
        <end position="171"/>
    </location>
</feature>
<evidence type="ECO:0000256" key="7">
    <source>
        <dbReference type="ARBA" id="ARBA00023136"/>
    </source>
</evidence>
<evidence type="ECO:0000256" key="5">
    <source>
        <dbReference type="ARBA" id="ARBA00022692"/>
    </source>
</evidence>
<evidence type="ECO:0000259" key="10">
    <source>
        <dbReference type="PROSITE" id="PS50850"/>
    </source>
</evidence>
<sequence length="559" mass="57554">MSAPASAVAPVEDVPMTHRQKIEALIGLLLGMFVAFLSSTVVSNALPTIITDLHGTQDQYTWVITATLLASTATTPIWGKFADLVSKKLLVQGALFLFTLGSVLAGLSTSVDMLIGFRVIQGLGLGGLQALVVIVVATMFSPRERGRYQGPMAAVMSVATVAGPLIGGVIVDTSWLGWRWTFYVCVPLAILALLVIQRTLNVPVVRKKVSIDYLGAALIASGVSTLLIWVTLAGKNFDWASLTSYGLVALGIALLAAAVFVESKVSSPIIPLHIFRDRTTTLATLASVGVGVALFGGAVFLGQYFQIARGYSPTAAGLLTLPMVIGSMLSATVSGNLITRYGRWKRFLVAGAAMMTIGFGLLATIDAHTNMVVVGVFLFILGCGMGMTMQNLVLAVQNNVSPDNLGAATSTVTFFRSLGGAAGVSVLGAILSNHVTDLIAKGLGALGIGSGQTGGGGAGLANLNELPAPIAAIVRGAYGDGTARIFLVAAVMAALSFIAITLIKEVALKTMSSDEERRAQEAAAADVAVPAAVAPSAVGPVAEEASAGETRTGDATHAR</sequence>
<reference evidence="11 12" key="1">
    <citation type="submission" date="2017-05" db="EMBL/GenBank/DDBJ databases">
        <title>Biotechnological potential of actinobacteria isolated from South African environments.</title>
        <authorList>
            <person name="Le Roes-Hill M."/>
            <person name="Prins A."/>
            <person name="Durrell K.A."/>
        </authorList>
    </citation>
    <scope>NUCLEOTIDE SEQUENCE [LARGE SCALE GENOMIC DNA]</scope>
    <source>
        <strain evidence="11">BS2</strain>
    </source>
</reference>
<dbReference type="PROSITE" id="PS50850">
    <property type="entry name" value="MFS"/>
    <property type="match status" value="1"/>
</dbReference>
<dbReference type="RefSeq" id="WP_086533873.1">
    <property type="nucleotide sequence ID" value="NZ_NGFO01000002.1"/>
</dbReference>
<feature type="compositionally biased region" description="Low complexity" evidence="8">
    <location>
        <begin position="536"/>
        <end position="545"/>
    </location>
</feature>
<keyword evidence="3" id="KW-0813">Transport</keyword>
<keyword evidence="4" id="KW-1003">Cell membrane</keyword>
<feature type="transmembrane region" description="Helical" evidence="9">
    <location>
        <begin position="89"/>
        <end position="107"/>
    </location>
</feature>
<gene>
    <name evidence="11" type="ORF">CA982_03100</name>
</gene>
<feature type="transmembrane region" description="Helical" evidence="9">
    <location>
        <begin position="177"/>
        <end position="197"/>
    </location>
</feature>
<feature type="transmembrane region" description="Helical" evidence="9">
    <location>
        <begin position="405"/>
        <end position="431"/>
    </location>
</feature>
<keyword evidence="6 9" id="KW-1133">Transmembrane helix</keyword>
<dbReference type="GO" id="GO:0005886">
    <property type="term" value="C:plasma membrane"/>
    <property type="evidence" value="ECO:0007669"/>
    <property type="project" value="UniProtKB-SubCell"/>
</dbReference>
<feature type="transmembrane region" description="Helical" evidence="9">
    <location>
        <begin position="347"/>
        <end position="365"/>
    </location>
</feature>
<evidence type="ECO:0000256" key="9">
    <source>
        <dbReference type="SAM" id="Phobius"/>
    </source>
</evidence>
<feature type="domain" description="Major facilitator superfamily (MFS) profile" evidence="10">
    <location>
        <begin position="24"/>
        <end position="508"/>
    </location>
</feature>
<feature type="transmembrane region" description="Helical" evidence="9">
    <location>
        <begin position="282"/>
        <end position="305"/>
    </location>
</feature>
<evidence type="ECO:0000256" key="4">
    <source>
        <dbReference type="ARBA" id="ARBA00022475"/>
    </source>
</evidence>
<keyword evidence="12" id="KW-1185">Reference proteome</keyword>
<dbReference type="InterPro" id="IPR036259">
    <property type="entry name" value="MFS_trans_sf"/>
</dbReference>
<dbReference type="PANTHER" id="PTHR23501:SF197">
    <property type="entry name" value="COMD"/>
    <property type="match status" value="1"/>
</dbReference>
<keyword evidence="5 9" id="KW-0812">Transmembrane</keyword>
<feature type="transmembrane region" description="Helical" evidence="9">
    <location>
        <begin position="485"/>
        <end position="503"/>
    </location>
</feature>
<proteinExistence type="inferred from homology"/>
<evidence type="ECO:0000256" key="3">
    <source>
        <dbReference type="ARBA" id="ARBA00022448"/>
    </source>
</evidence>
<evidence type="ECO:0000313" key="11">
    <source>
        <dbReference type="EMBL" id="OUC80734.1"/>
    </source>
</evidence>
<dbReference type="AlphaFoldDB" id="A0A243QGF6"/>
<dbReference type="OrthoDB" id="7375466at2"/>
<protein>
    <submittedName>
        <fullName evidence="11">EmrB/QacA family drug resistance transporter</fullName>
    </submittedName>
</protein>